<reference evidence="1 2" key="1">
    <citation type="submission" date="2020-04" db="EMBL/GenBank/DDBJ databases">
        <title>Genome sequencing of novel species.</title>
        <authorList>
            <person name="Heo J."/>
            <person name="Kim S.-J."/>
            <person name="Kim J.-S."/>
            <person name="Hong S.-B."/>
            <person name="Kwon S.-W."/>
        </authorList>
    </citation>
    <scope>NUCLEOTIDE SEQUENCE [LARGE SCALE GENOMIC DNA]</scope>
    <source>
        <strain evidence="1 2">AF9R3</strain>
    </source>
</reference>
<dbReference type="Proteomes" id="UP000503117">
    <property type="component" value="Chromosome"/>
</dbReference>
<accession>A0ABX6MJL1</accession>
<sequence>MEILQPPGWARPRGYSNGVAASGRLVCVSGMIGWDAEGVFHTDDFAGQVRQALLNIVAVLKEAGAGPEHIVRMTWYVVDKNEYVAAYKEVGAVYREIIGAHYPAMTAVQVAALIEDRARVEIEVTAVAPGDGRAV</sequence>
<dbReference type="Pfam" id="PF01042">
    <property type="entry name" value="Ribonuc_L-PSP"/>
    <property type="match status" value="1"/>
</dbReference>
<dbReference type="InterPro" id="IPR035959">
    <property type="entry name" value="RutC-like_sf"/>
</dbReference>
<dbReference type="PANTHER" id="PTHR43857">
    <property type="entry name" value="BLR7761 PROTEIN"/>
    <property type="match status" value="1"/>
</dbReference>
<dbReference type="SUPFAM" id="SSF55298">
    <property type="entry name" value="YjgF-like"/>
    <property type="match status" value="1"/>
</dbReference>
<evidence type="ECO:0000313" key="2">
    <source>
        <dbReference type="Proteomes" id="UP000503117"/>
    </source>
</evidence>
<dbReference type="EMBL" id="CP051684">
    <property type="protein sequence ID" value="QJD94200.1"/>
    <property type="molecule type" value="Genomic_DNA"/>
</dbReference>
<evidence type="ECO:0000313" key="1">
    <source>
        <dbReference type="EMBL" id="QJD94200.1"/>
    </source>
</evidence>
<keyword evidence="2" id="KW-1185">Reference proteome</keyword>
<dbReference type="CDD" id="cd00448">
    <property type="entry name" value="YjgF_YER057c_UK114_family"/>
    <property type="match status" value="1"/>
</dbReference>
<dbReference type="PANTHER" id="PTHR43857:SF1">
    <property type="entry name" value="YJGH FAMILY PROTEIN"/>
    <property type="match status" value="1"/>
</dbReference>
<organism evidence="1 2">
    <name type="scientific">Duganella dendranthematis</name>
    <dbReference type="NCBI Taxonomy" id="2728021"/>
    <lineage>
        <taxon>Bacteria</taxon>
        <taxon>Pseudomonadati</taxon>
        <taxon>Pseudomonadota</taxon>
        <taxon>Betaproteobacteria</taxon>
        <taxon>Burkholderiales</taxon>
        <taxon>Oxalobacteraceae</taxon>
        <taxon>Telluria group</taxon>
        <taxon>Duganella</taxon>
    </lineage>
</organism>
<proteinExistence type="predicted"/>
<protein>
    <submittedName>
        <fullName evidence="1">RidA family protein</fullName>
    </submittedName>
</protein>
<dbReference type="RefSeq" id="WP_169115264.1">
    <property type="nucleotide sequence ID" value="NZ_CP051684.1"/>
</dbReference>
<dbReference type="Gene3D" id="3.30.1330.40">
    <property type="entry name" value="RutC-like"/>
    <property type="match status" value="1"/>
</dbReference>
<gene>
    <name evidence="1" type="ORF">HH213_19380</name>
</gene>
<name>A0ABX6MJL1_9BURK</name>
<dbReference type="InterPro" id="IPR006175">
    <property type="entry name" value="YjgF/YER057c/UK114"/>
</dbReference>